<feature type="domain" description="CCHC-type" evidence="4">
    <location>
        <begin position="73"/>
        <end position="87"/>
    </location>
</feature>
<keyword evidence="6" id="KW-1185">Reference proteome</keyword>
<gene>
    <name evidence="5" type="ORF">O181_051548</name>
</gene>
<accession>A0A9Q3E145</accession>
<evidence type="ECO:0000259" key="4">
    <source>
        <dbReference type="PROSITE" id="PS50158"/>
    </source>
</evidence>
<organism evidence="5 6">
    <name type="scientific">Austropuccinia psidii MF-1</name>
    <dbReference type="NCBI Taxonomy" id="1389203"/>
    <lineage>
        <taxon>Eukaryota</taxon>
        <taxon>Fungi</taxon>
        <taxon>Dikarya</taxon>
        <taxon>Basidiomycota</taxon>
        <taxon>Pucciniomycotina</taxon>
        <taxon>Pucciniomycetes</taxon>
        <taxon>Pucciniales</taxon>
        <taxon>Sphaerophragmiaceae</taxon>
        <taxon>Austropuccinia</taxon>
    </lineage>
</organism>
<reference evidence="5" key="1">
    <citation type="submission" date="2021-03" db="EMBL/GenBank/DDBJ databases">
        <title>Draft genome sequence of rust myrtle Austropuccinia psidii MF-1, a brazilian biotype.</title>
        <authorList>
            <person name="Quecine M.C."/>
            <person name="Pachon D.M.R."/>
            <person name="Bonatelli M.L."/>
            <person name="Correr F.H."/>
            <person name="Franceschini L.M."/>
            <person name="Leite T.F."/>
            <person name="Margarido G.R.A."/>
            <person name="Almeida C.A."/>
            <person name="Ferrarezi J.A."/>
            <person name="Labate C.A."/>
        </authorList>
    </citation>
    <scope>NUCLEOTIDE SEQUENCE</scope>
    <source>
        <strain evidence="5">MF-1</strain>
    </source>
</reference>
<dbReference type="SUPFAM" id="SSF57756">
    <property type="entry name" value="Retrovirus zinc finger-like domains"/>
    <property type="match status" value="1"/>
</dbReference>
<dbReference type="Proteomes" id="UP000765509">
    <property type="component" value="Unassembled WGS sequence"/>
</dbReference>
<dbReference type="PROSITE" id="PS50158">
    <property type="entry name" value="ZF_CCHC"/>
    <property type="match status" value="1"/>
</dbReference>
<feature type="compositionally biased region" description="Acidic residues" evidence="3">
    <location>
        <begin position="106"/>
        <end position="119"/>
    </location>
</feature>
<evidence type="ECO:0000313" key="6">
    <source>
        <dbReference type="Proteomes" id="UP000765509"/>
    </source>
</evidence>
<dbReference type="GO" id="GO:0003676">
    <property type="term" value="F:nucleic acid binding"/>
    <property type="evidence" value="ECO:0007669"/>
    <property type="project" value="InterPro"/>
</dbReference>
<dbReference type="InterPro" id="IPR001878">
    <property type="entry name" value="Znf_CCHC"/>
</dbReference>
<proteinExistence type="predicted"/>
<evidence type="ECO:0000256" key="2">
    <source>
        <dbReference type="PROSITE-ProRule" id="PRU00047"/>
    </source>
</evidence>
<keyword evidence="1" id="KW-0507">mRNA processing</keyword>
<keyword evidence="2" id="KW-0862">Zinc</keyword>
<name>A0A9Q3E145_9BASI</name>
<evidence type="ECO:0000256" key="3">
    <source>
        <dbReference type="SAM" id="MobiDB-lite"/>
    </source>
</evidence>
<evidence type="ECO:0000256" key="1">
    <source>
        <dbReference type="ARBA" id="ARBA00022664"/>
    </source>
</evidence>
<dbReference type="EMBL" id="AVOT02022402">
    <property type="protein sequence ID" value="MBW0511833.1"/>
    <property type="molecule type" value="Genomic_DNA"/>
</dbReference>
<protein>
    <recommendedName>
        <fullName evidence="4">CCHC-type domain-containing protein</fullName>
    </recommendedName>
</protein>
<dbReference type="InterPro" id="IPR036875">
    <property type="entry name" value="Znf_CCHC_sf"/>
</dbReference>
<dbReference type="GO" id="GO:0008270">
    <property type="term" value="F:zinc ion binding"/>
    <property type="evidence" value="ECO:0007669"/>
    <property type="project" value="UniProtKB-KW"/>
</dbReference>
<dbReference type="Gene3D" id="4.10.60.10">
    <property type="entry name" value="Zinc finger, CCHC-type"/>
    <property type="match status" value="1"/>
</dbReference>
<dbReference type="GO" id="GO:0006397">
    <property type="term" value="P:mRNA processing"/>
    <property type="evidence" value="ECO:0007669"/>
    <property type="project" value="UniProtKB-KW"/>
</dbReference>
<feature type="region of interest" description="Disordered" evidence="3">
    <location>
        <begin position="98"/>
        <end position="126"/>
    </location>
</feature>
<dbReference type="AlphaFoldDB" id="A0A9Q3E145"/>
<keyword evidence="2" id="KW-0863">Zinc-finger</keyword>
<comment type="caution">
    <text evidence="5">The sequence shown here is derived from an EMBL/GenBank/DDBJ whole genome shotgun (WGS) entry which is preliminary data.</text>
</comment>
<keyword evidence="2" id="KW-0479">Metal-binding</keyword>
<evidence type="ECO:0000313" key="5">
    <source>
        <dbReference type="EMBL" id="MBW0511833.1"/>
    </source>
</evidence>
<sequence length="211" mass="23788">MKILNKCGGDLEHALRSRCIEPFSTKEYINALEGIATRTKTGRKWKKLNIKSPKKPFIKKDKPNAPNTSKQIKCHKCEGIGHLAKNCLKKAKINEIVETEDHNDKEDESDSEKDTEESETSSSNEINIINSQINNIDLTYEVLYVNSNLKKVGTSDRSLTNRQDAKLYRTKPAKGMVYTAGKSSISIFMVENQEAKKNLDTRAYSTCVGKD</sequence>